<reference evidence="7" key="1">
    <citation type="submission" date="2015-07" db="EMBL/GenBank/DDBJ databases">
        <title>Complete genome sequence and phylogenetic analysis of Limnochorda pilosa.</title>
        <authorList>
            <person name="Watanabe M."/>
            <person name="Kojima H."/>
            <person name="Fukui M."/>
        </authorList>
    </citation>
    <scope>NUCLEOTIDE SEQUENCE [LARGE SCALE GENOMIC DNA]</scope>
    <source>
        <strain evidence="7">HC45</strain>
    </source>
</reference>
<evidence type="ECO:0000259" key="4">
    <source>
        <dbReference type="Pfam" id="PF01909"/>
    </source>
</evidence>
<dbReference type="InterPro" id="IPR002934">
    <property type="entry name" value="Polymerase_NTP_transf_dom"/>
</dbReference>
<dbReference type="InterPro" id="IPR024172">
    <property type="entry name" value="AadA/Aad9"/>
</dbReference>
<feature type="domain" description="Polymerase nucleotidyl transferase" evidence="4">
    <location>
        <begin position="5"/>
        <end position="48"/>
    </location>
</feature>
<evidence type="ECO:0000313" key="6">
    <source>
        <dbReference type="EMBL" id="BAS28624.1"/>
    </source>
</evidence>
<dbReference type="KEGG" id="lpil:LIP_2795"/>
<name>A0A0K2SP76_LIMPI</name>
<dbReference type="Pfam" id="PF13427">
    <property type="entry name" value="AadA_C"/>
    <property type="match status" value="1"/>
</dbReference>
<dbReference type="EMBL" id="AP014924">
    <property type="protein sequence ID" value="BAS28624.1"/>
    <property type="molecule type" value="Genomic_DNA"/>
</dbReference>
<evidence type="ECO:0000256" key="3">
    <source>
        <dbReference type="ARBA" id="ARBA00047831"/>
    </source>
</evidence>
<dbReference type="STRING" id="1555112.LIP_2795"/>
<organism evidence="6 7">
    <name type="scientific">Limnochorda pilosa</name>
    <dbReference type="NCBI Taxonomy" id="1555112"/>
    <lineage>
        <taxon>Bacteria</taxon>
        <taxon>Bacillati</taxon>
        <taxon>Bacillota</taxon>
        <taxon>Limnochordia</taxon>
        <taxon>Limnochordales</taxon>
        <taxon>Limnochordaceae</taxon>
        <taxon>Limnochorda</taxon>
    </lineage>
</organism>
<evidence type="ECO:0000259" key="5">
    <source>
        <dbReference type="Pfam" id="PF13427"/>
    </source>
</evidence>
<gene>
    <name evidence="6" type="ORF">LIP_2795</name>
</gene>
<proteinExistence type="predicted"/>
<reference evidence="7" key="2">
    <citation type="journal article" date="2016" name="Int. J. Syst. Evol. Microbiol.">
        <title>Complete genome sequence and cell structure of Limnochorda pilosa, a Gram-negative spore-former within the phylum Firmicutes.</title>
        <authorList>
            <person name="Watanabe M."/>
            <person name="Kojima H."/>
            <person name="Fukui M."/>
        </authorList>
    </citation>
    <scope>NUCLEOTIDE SEQUENCE [LARGE SCALE GENOMIC DNA]</scope>
    <source>
        <strain evidence="7">HC45</strain>
    </source>
</reference>
<dbReference type="PIRSF" id="PIRSF000819">
    <property type="entry name" value="Streptomycin_3-adenylyltransf"/>
    <property type="match status" value="1"/>
</dbReference>
<dbReference type="InterPro" id="IPR025184">
    <property type="entry name" value="AadA_C"/>
</dbReference>
<keyword evidence="1" id="KW-0808">Transferase</keyword>
<dbReference type="InterPro" id="IPR043519">
    <property type="entry name" value="NT_sf"/>
</dbReference>
<dbReference type="CDD" id="cd05403">
    <property type="entry name" value="NT_KNTase_like"/>
    <property type="match status" value="1"/>
</dbReference>
<protein>
    <submittedName>
        <fullName evidence="6">Uncharacterized protein</fullName>
    </submittedName>
</protein>
<evidence type="ECO:0000313" key="7">
    <source>
        <dbReference type="Proteomes" id="UP000065807"/>
    </source>
</evidence>
<dbReference type="GO" id="GO:0046677">
    <property type="term" value="P:response to antibiotic"/>
    <property type="evidence" value="ECO:0007669"/>
    <property type="project" value="UniProtKB-KW"/>
</dbReference>
<dbReference type="AlphaFoldDB" id="A0A0K2SP76"/>
<comment type="catalytic activity">
    <reaction evidence="3">
        <text>spectinomycin + ATP = 9-O-adenylylspectinomycin + diphosphate</text>
        <dbReference type="Rhea" id="RHEA:63228"/>
        <dbReference type="ChEBI" id="CHEBI:30616"/>
        <dbReference type="ChEBI" id="CHEBI:33019"/>
        <dbReference type="ChEBI" id="CHEBI:146260"/>
        <dbReference type="ChEBI" id="CHEBI:146261"/>
    </reaction>
</comment>
<dbReference type="PATRIC" id="fig|1555112.3.peg.2838"/>
<dbReference type="Proteomes" id="UP000065807">
    <property type="component" value="Chromosome"/>
</dbReference>
<feature type="domain" description="Adenylyltransferase AadA C-terminal" evidence="5">
    <location>
        <begin position="143"/>
        <end position="221"/>
    </location>
</feature>
<dbReference type="GO" id="GO:0070566">
    <property type="term" value="F:adenylyltransferase activity"/>
    <property type="evidence" value="ECO:0007669"/>
    <property type="project" value="InterPro"/>
</dbReference>
<evidence type="ECO:0000256" key="2">
    <source>
        <dbReference type="ARBA" id="ARBA00023251"/>
    </source>
</evidence>
<keyword evidence="7" id="KW-1185">Reference proteome</keyword>
<dbReference type="Pfam" id="PF01909">
    <property type="entry name" value="NTP_transf_2"/>
    <property type="match status" value="1"/>
</dbReference>
<sequence>MHRLVEELLRILGNRLLGIYLHGSLATGGFRPARSDVDLIGISRLPVEPIEKRRLAALLLRLSGSPCVVEFHLLAAEDLDPWRHPAPYLFHFSESWRERLTAEIGDGSWRQWNDEVHVDPDLAAHITVARARGAALYGPPPASVFPLVPPKDYLVSILSDLHWALERFDQDPEYAIMNACRTLAYLETGRVLSKDEGAAWALERLPPGSRRAVRWALGLRRAMNPGRADGR</sequence>
<evidence type="ECO:0000256" key="1">
    <source>
        <dbReference type="ARBA" id="ARBA00022679"/>
    </source>
</evidence>
<accession>A0A0K2SP76</accession>
<keyword evidence="2" id="KW-0046">Antibiotic resistance</keyword>
<dbReference type="SUPFAM" id="SSF81301">
    <property type="entry name" value="Nucleotidyltransferase"/>
    <property type="match status" value="1"/>
</dbReference>